<gene>
    <name evidence="2" type="ORF">KP004_18810</name>
</gene>
<reference evidence="2 3" key="1">
    <citation type="submission" date="2021-06" db="EMBL/GenBank/DDBJ databases">
        <title>Gemonas diversity in paddy soil.</title>
        <authorList>
            <person name="Liu G."/>
        </authorList>
    </citation>
    <scope>NUCLEOTIDE SEQUENCE [LARGE SCALE GENOMIC DNA]</scope>
    <source>
        <strain evidence="2 3">RG10</strain>
    </source>
</reference>
<evidence type="ECO:0000259" key="1">
    <source>
        <dbReference type="SMART" id="SM01321"/>
    </source>
</evidence>
<feature type="domain" description="Transposase IS200-like" evidence="1">
    <location>
        <begin position="9"/>
        <end position="116"/>
    </location>
</feature>
<dbReference type="EMBL" id="CP076723">
    <property type="protein sequence ID" value="QWV93193.1"/>
    <property type="molecule type" value="Genomic_DNA"/>
</dbReference>
<sequence>MPRAARLDIAGVLQHVIVRGIERRDIFLDTRDRQSFVDRFTELLVKMEMDCLAWALMSNHLHLLLRPSQTNLARFMRRLLTAHAVTFNLRHHRNGYLFQNRYKSIVCESPWGTLLRF</sequence>
<dbReference type="InterPro" id="IPR002686">
    <property type="entry name" value="Transposase_17"/>
</dbReference>
<accession>A0ABX8J5U7</accession>
<keyword evidence="3" id="KW-1185">Reference proteome</keyword>
<evidence type="ECO:0000313" key="3">
    <source>
        <dbReference type="Proteomes" id="UP000683557"/>
    </source>
</evidence>
<dbReference type="RefSeq" id="WP_216799933.1">
    <property type="nucleotide sequence ID" value="NZ_CP076723.1"/>
</dbReference>
<dbReference type="PANTHER" id="PTHR34322">
    <property type="entry name" value="TRANSPOSASE, Y1_TNP DOMAIN-CONTAINING"/>
    <property type="match status" value="1"/>
</dbReference>
<protein>
    <submittedName>
        <fullName evidence="2">Transposase</fullName>
    </submittedName>
</protein>
<name>A0ABX8J5U7_9BACT</name>
<proteinExistence type="predicted"/>
<dbReference type="PANTHER" id="PTHR34322:SF2">
    <property type="entry name" value="TRANSPOSASE IS200-LIKE DOMAIN-CONTAINING PROTEIN"/>
    <property type="match status" value="1"/>
</dbReference>
<organism evidence="2 3">
    <name type="scientific">Geomonas oryzisoli</name>
    <dbReference type="NCBI Taxonomy" id="2847992"/>
    <lineage>
        <taxon>Bacteria</taxon>
        <taxon>Pseudomonadati</taxon>
        <taxon>Thermodesulfobacteriota</taxon>
        <taxon>Desulfuromonadia</taxon>
        <taxon>Geobacterales</taxon>
        <taxon>Geobacteraceae</taxon>
        <taxon>Geomonas</taxon>
    </lineage>
</organism>
<dbReference type="Pfam" id="PF01797">
    <property type="entry name" value="Y1_Tnp"/>
    <property type="match status" value="1"/>
</dbReference>
<evidence type="ECO:0000313" key="2">
    <source>
        <dbReference type="EMBL" id="QWV93193.1"/>
    </source>
</evidence>
<dbReference type="SMART" id="SM01321">
    <property type="entry name" value="Y1_Tnp"/>
    <property type="match status" value="1"/>
</dbReference>
<dbReference type="Proteomes" id="UP000683557">
    <property type="component" value="Chromosome"/>
</dbReference>